<dbReference type="STRING" id="882378.RBRH_02277"/>
<name>E5APW4_MYCRK</name>
<evidence type="ECO:0000256" key="1">
    <source>
        <dbReference type="SAM" id="MobiDB-lite"/>
    </source>
</evidence>
<dbReference type="AlphaFoldDB" id="E5APW4"/>
<feature type="compositionally biased region" description="Basic residues" evidence="1">
    <location>
        <begin position="47"/>
        <end position="81"/>
    </location>
</feature>
<feature type="region of interest" description="Disordered" evidence="1">
    <location>
        <begin position="47"/>
        <end position="104"/>
    </location>
</feature>
<protein>
    <submittedName>
        <fullName evidence="2">Uncharacterized protein</fullName>
    </submittedName>
</protein>
<sequence length="104" mass="11047">MRTVRCAECGRCGLRRCAPPLGLAWHGCGTARHGTAWHGMARHGTARHGTARHGTARHGTARHGTARHGTARHGTARHGTARHGTDAAIRRTICSPPTHTDLSA</sequence>
<evidence type="ECO:0000313" key="3">
    <source>
        <dbReference type="Proteomes" id="UP000007437"/>
    </source>
</evidence>
<dbReference type="KEGG" id="brh:RBRH_02277"/>
<feature type="compositionally biased region" description="Polar residues" evidence="1">
    <location>
        <begin position="95"/>
        <end position="104"/>
    </location>
</feature>
<dbReference type="EMBL" id="FR687359">
    <property type="protein sequence ID" value="CBW74646.1"/>
    <property type="molecule type" value="Genomic_DNA"/>
</dbReference>
<evidence type="ECO:0000313" key="2">
    <source>
        <dbReference type="EMBL" id="CBW74646.1"/>
    </source>
</evidence>
<dbReference type="HOGENOM" id="CLU_2244911_0_0_4"/>
<gene>
    <name evidence="2" type="ordered locus">RBRH_02277</name>
</gene>
<dbReference type="Proteomes" id="UP000007437">
    <property type="component" value="Chromosome"/>
</dbReference>
<organism evidence="2 3">
    <name type="scientific">Mycetohabitans rhizoxinica (strain DSM 19002 / CIP 109453 / HKI 454)</name>
    <name type="common">Paraburkholderia rhizoxinica</name>
    <dbReference type="NCBI Taxonomy" id="882378"/>
    <lineage>
        <taxon>Bacteria</taxon>
        <taxon>Pseudomonadati</taxon>
        <taxon>Pseudomonadota</taxon>
        <taxon>Betaproteobacteria</taxon>
        <taxon>Burkholderiales</taxon>
        <taxon>Burkholderiaceae</taxon>
        <taxon>Mycetohabitans</taxon>
    </lineage>
</organism>
<proteinExistence type="predicted"/>
<reference evidence="2 3" key="1">
    <citation type="journal article" date="2011" name="J. Bacteriol.">
        <title>Complete genome sequence of Burkholderia rhizoxinica, an endosymbiont of Rhizopus microsporus.</title>
        <authorList>
            <person name="Lackner G."/>
            <person name="Moebius N."/>
            <person name="Partida-Martinez L."/>
            <person name="Hertweck C."/>
        </authorList>
    </citation>
    <scope>NUCLEOTIDE SEQUENCE [LARGE SCALE GENOMIC DNA]</scope>
    <source>
        <strain evidence="3">DSM 19002 / CIP 109453 / HKI 454</strain>
    </source>
</reference>
<accession>E5APW4</accession>